<dbReference type="SUPFAM" id="SSF55811">
    <property type="entry name" value="Nudix"/>
    <property type="match status" value="1"/>
</dbReference>
<proteinExistence type="predicted"/>
<protein>
    <recommendedName>
        <fullName evidence="1">Nudix hydrolase domain-containing protein</fullName>
    </recommendedName>
</protein>
<dbReference type="GO" id="GO:0003824">
    <property type="term" value="F:catalytic activity"/>
    <property type="evidence" value="ECO:0007669"/>
    <property type="project" value="UniProtKB-ARBA"/>
</dbReference>
<evidence type="ECO:0000313" key="3">
    <source>
        <dbReference type="Proteomes" id="UP000182344"/>
    </source>
</evidence>
<dbReference type="EMBL" id="MNZO01000052">
    <property type="protein sequence ID" value="OIP86462.1"/>
    <property type="molecule type" value="Genomic_DNA"/>
</dbReference>
<dbReference type="PROSITE" id="PS51462">
    <property type="entry name" value="NUDIX"/>
    <property type="match status" value="1"/>
</dbReference>
<dbReference type="STRING" id="1805376.AUK05_03625"/>
<dbReference type="PANTHER" id="PTHR10885:SF0">
    <property type="entry name" value="ISOPENTENYL-DIPHOSPHATE DELTA-ISOMERASE"/>
    <property type="match status" value="1"/>
</dbReference>
<feature type="domain" description="Nudix hydrolase" evidence="1">
    <location>
        <begin position="29"/>
        <end position="159"/>
    </location>
</feature>
<accession>A0A1J5I268</accession>
<gene>
    <name evidence="2" type="ORF">AUK05_03625</name>
</gene>
<comment type="caution">
    <text evidence="2">The sequence shown here is derived from an EMBL/GenBank/DDBJ whole genome shotgun (WGS) entry which is preliminary data.</text>
</comment>
<evidence type="ECO:0000259" key="1">
    <source>
        <dbReference type="PROSITE" id="PS51462"/>
    </source>
</evidence>
<organism evidence="2 3">
    <name type="scientific">Candidatus Shapirobacteria bacterium CG2_30_35_20</name>
    <dbReference type="NCBI Taxonomy" id="1805376"/>
    <lineage>
        <taxon>Bacteria</taxon>
        <taxon>Candidatus Shapironibacteriota</taxon>
    </lineage>
</organism>
<dbReference type="InterPro" id="IPR000086">
    <property type="entry name" value="NUDIX_hydrolase_dom"/>
</dbReference>
<dbReference type="InterPro" id="IPR015797">
    <property type="entry name" value="NUDIX_hydrolase-like_dom_sf"/>
</dbReference>
<reference evidence="2 3" key="1">
    <citation type="journal article" date="2016" name="Environ. Microbiol.">
        <title>Genomic resolution of a cold subsurface aquifer community provides metabolic insights for novel microbes adapted to high CO concentrations.</title>
        <authorList>
            <person name="Probst A.J."/>
            <person name="Castelle C.J."/>
            <person name="Singh A."/>
            <person name="Brown C.T."/>
            <person name="Anantharaman K."/>
            <person name="Sharon I."/>
            <person name="Hug L.A."/>
            <person name="Burstein D."/>
            <person name="Emerson J.B."/>
            <person name="Thomas B.C."/>
            <person name="Banfield J.F."/>
        </authorList>
    </citation>
    <scope>NUCLEOTIDE SEQUENCE [LARGE SCALE GENOMIC DNA]</scope>
    <source>
        <strain evidence="2">CG2_30_35_20</strain>
    </source>
</reference>
<dbReference type="Gene3D" id="3.90.79.10">
    <property type="entry name" value="Nucleoside Triphosphate Pyrophosphohydrolase"/>
    <property type="match status" value="1"/>
</dbReference>
<dbReference type="Pfam" id="PF00293">
    <property type="entry name" value="NUDIX"/>
    <property type="match status" value="1"/>
</dbReference>
<name>A0A1J5I268_9BACT</name>
<sequence>MDELLDLVNESDEVIGEVWRSATIGHPELIFREVGILICDNKKRLLLQRRSYKKKTYAGYWIISAGGHVGKGKNPEDEAHKELREEMGIDVPLKFAFKLLMTYPGNRSYAYGYFGEYNENNFVIQKEEVEEARFFTKEEFEELLKTDKVEPTSANWCREFWGMK</sequence>
<dbReference type="PANTHER" id="PTHR10885">
    <property type="entry name" value="ISOPENTENYL-DIPHOSPHATE DELTA-ISOMERASE"/>
    <property type="match status" value="1"/>
</dbReference>
<dbReference type="AlphaFoldDB" id="A0A1J5I268"/>
<dbReference type="Proteomes" id="UP000182344">
    <property type="component" value="Unassembled WGS sequence"/>
</dbReference>
<evidence type="ECO:0000313" key="2">
    <source>
        <dbReference type="EMBL" id="OIP86462.1"/>
    </source>
</evidence>